<comment type="caution">
    <text evidence="1">The sequence shown here is derived from an EMBL/GenBank/DDBJ whole genome shotgun (WGS) entry which is preliminary data.</text>
</comment>
<evidence type="ECO:0000313" key="1">
    <source>
        <dbReference type="EMBL" id="MFB9075592.1"/>
    </source>
</evidence>
<reference evidence="1 2" key="1">
    <citation type="submission" date="2024-09" db="EMBL/GenBank/DDBJ databases">
        <authorList>
            <person name="Sun Q."/>
            <person name="Mori K."/>
        </authorList>
    </citation>
    <scope>NUCLEOTIDE SEQUENCE [LARGE SCALE GENOMIC DNA]</scope>
    <source>
        <strain evidence="1 2">CCM 7609</strain>
    </source>
</reference>
<dbReference type="Proteomes" id="UP001589575">
    <property type="component" value="Unassembled WGS sequence"/>
</dbReference>
<evidence type="ECO:0000313" key="2">
    <source>
        <dbReference type="Proteomes" id="UP001589575"/>
    </source>
</evidence>
<evidence type="ECO:0008006" key="3">
    <source>
        <dbReference type="Google" id="ProtNLM"/>
    </source>
</evidence>
<organism evidence="1 2">
    <name type="scientific">Citricoccus parietis</name>
    <dbReference type="NCBI Taxonomy" id="592307"/>
    <lineage>
        <taxon>Bacteria</taxon>
        <taxon>Bacillati</taxon>
        <taxon>Actinomycetota</taxon>
        <taxon>Actinomycetes</taxon>
        <taxon>Micrococcales</taxon>
        <taxon>Micrococcaceae</taxon>
        <taxon>Citricoccus</taxon>
    </lineage>
</organism>
<protein>
    <recommendedName>
        <fullName evidence="3">Secreted protein</fullName>
    </recommendedName>
</protein>
<name>A0ABV5G9I6_9MICC</name>
<sequence>MSSSGMVSMTVVMFIRSAYVPSAQEVGCGRLGLMCGRYVMARGLSINRLMQQRRRKCADACRG</sequence>
<gene>
    <name evidence="1" type="ORF">ACFFX0_32280</name>
</gene>
<accession>A0ABV5G9I6</accession>
<proteinExistence type="predicted"/>
<keyword evidence="2" id="KW-1185">Reference proteome</keyword>
<dbReference type="EMBL" id="JBHMFI010000023">
    <property type="protein sequence ID" value="MFB9075592.1"/>
    <property type="molecule type" value="Genomic_DNA"/>
</dbReference>